<sequence length="170" mass="18854">RPIDYLTDDERIAGSGNWKSKTYRDHANFSVPNLVEIGERGMLEHAEIVRGYRDQGAHFYPMWAVRGKLGLEGLCKELDHAYDGTDDVYVHFDMDVLGGAGPAPGDILGELAEPMGMSDYEIIRLAHEIGLRGLTGMSFICIPPGSMVIYRTIVYVIAFLLAGIVISRQH</sequence>
<proteinExistence type="predicted"/>
<evidence type="ECO:0000313" key="2">
    <source>
        <dbReference type="EMBL" id="SVD22215.1"/>
    </source>
</evidence>
<dbReference type="AlphaFoldDB" id="A0A382TKB7"/>
<gene>
    <name evidence="2" type="ORF">METZ01_LOCUS375069</name>
</gene>
<evidence type="ECO:0008006" key="3">
    <source>
        <dbReference type="Google" id="ProtNLM"/>
    </source>
</evidence>
<reference evidence="2" key="1">
    <citation type="submission" date="2018-05" db="EMBL/GenBank/DDBJ databases">
        <authorList>
            <person name="Lanie J.A."/>
            <person name="Ng W.-L."/>
            <person name="Kazmierczak K.M."/>
            <person name="Andrzejewski T.M."/>
            <person name="Davidsen T.M."/>
            <person name="Wayne K.J."/>
            <person name="Tettelin H."/>
            <person name="Glass J.I."/>
            <person name="Rusch D."/>
            <person name="Podicherti R."/>
            <person name="Tsui H.-C.T."/>
            <person name="Winkler M.E."/>
        </authorList>
    </citation>
    <scope>NUCLEOTIDE SEQUENCE</scope>
</reference>
<organism evidence="2">
    <name type="scientific">marine metagenome</name>
    <dbReference type="NCBI Taxonomy" id="408172"/>
    <lineage>
        <taxon>unclassified sequences</taxon>
        <taxon>metagenomes</taxon>
        <taxon>ecological metagenomes</taxon>
    </lineage>
</organism>
<dbReference type="EMBL" id="UINC01137088">
    <property type="protein sequence ID" value="SVD22215.1"/>
    <property type="molecule type" value="Genomic_DNA"/>
</dbReference>
<keyword evidence="1" id="KW-1133">Transmembrane helix</keyword>
<keyword evidence="1" id="KW-0472">Membrane</keyword>
<dbReference type="SUPFAM" id="SSF52768">
    <property type="entry name" value="Arginase/deacetylase"/>
    <property type="match status" value="1"/>
</dbReference>
<name>A0A382TKB7_9ZZZZ</name>
<evidence type="ECO:0000256" key="1">
    <source>
        <dbReference type="SAM" id="Phobius"/>
    </source>
</evidence>
<keyword evidence="1" id="KW-0812">Transmembrane</keyword>
<accession>A0A382TKB7</accession>
<feature type="transmembrane region" description="Helical" evidence="1">
    <location>
        <begin position="148"/>
        <end position="166"/>
    </location>
</feature>
<dbReference type="Pfam" id="PF00491">
    <property type="entry name" value="Arginase"/>
    <property type="match status" value="1"/>
</dbReference>
<protein>
    <recommendedName>
        <fullName evidence="3">Agmatinase</fullName>
    </recommendedName>
</protein>
<dbReference type="InterPro" id="IPR006035">
    <property type="entry name" value="Ureohydrolase"/>
</dbReference>
<dbReference type="Gene3D" id="3.40.800.10">
    <property type="entry name" value="Ureohydrolase domain"/>
    <property type="match status" value="1"/>
</dbReference>
<feature type="non-terminal residue" evidence="2">
    <location>
        <position position="1"/>
    </location>
</feature>
<dbReference type="InterPro" id="IPR023696">
    <property type="entry name" value="Ureohydrolase_dom_sf"/>
</dbReference>
<dbReference type="GO" id="GO:0046872">
    <property type="term" value="F:metal ion binding"/>
    <property type="evidence" value="ECO:0007669"/>
    <property type="project" value="InterPro"/>
</dbReference>